<dbReference type="Pfam" id="PF10825">
    <property type="entry name" value="DUF2752"/>
    <property type="match status" value="1"/>
</dbReference>
<feature type="transmembrane region" description="Helical" evidence="1">
    <location>
        <begin position="55"/>
        <end position="75"/>
    </location>
</feature>
<evidence type="ECO:0000313" key="3">
    <source>
        <dbReference type="Proteomes" id="UP000006860"/>
    </source>
</evidence>
<organism evidence="2 3">
    <name type="scientific">Rubinisphaera brasiliensis (strain ATCC 49424 / DSM 5305 / JCM 21570 / IAM 15109 / NBRC 103401 / IFAM 1448)</name>
    <name type="common">Planctomyces brasiliensis</name>
    <dbReference type="NCBI Taxonomy" id="756272"/>
    <lineage>
        <taxon>Bacteria</taxon>
        <taxon>Pseudomonadati</taxon>
        <taxon>Planctomycetota</taxon>
        <taxon>Planctomycetia</taxon>
        <taxon>Planctomycetales</taxon>
        <taxon>Planctomycetaceae</taxon>
        <taxon>Rubinisphaera</taxon>
    </lineage>
</organism>
<sequence length="109" mass="12394">MEPSARGYGTHQQLGLPPCSIQLLFGIPCPSCGMTTSFAWYVRAQLMPAWQANPAGLYLAIACTLLIPWLMWMAIRPRLLTYRTFERMSLVLFGPFLLFALVQWAVRAW</sequence>
<reference evidence="3" key="1">
    <citation type="submission" date="2011-02" db="EMBL/GenBank/DDBJ databases">
        <title>The complete genome of Planctomyces brasiliensis DSM 5305.</title>
        <authorList>
            <person name="Lucas S."/>
            <person name="Copeland A."/>
            <person name="Lapidus A."/>
            <person name="Bruce D."/>
            <person name="Goodwin L."/>
            <person name="Pitluck S."/>
            <person name="Kyrpides N."/>
            <person name="Mavromatis K."/>
            <person name="Pagani I."/>
            <person name="Ivanova N."/>
            <person name="Ovchinnikova G."/>
            <person name="Lu M."/>
            <person name="Detter J.C."/>
            <person name="Han C."/>
            <person name="Land M."/>
            <person name="Hauser L."/>
            <person name="Markowitz V."/>
            <person name="Cheng J.-F."/>
            <person name="Hugenholtz P."/>
            <person name="Woyke T."/>
            <person name="Wu D."/>
            <person name="Tindall B."/>
            <person name="Pomrenke H.G."/>
            <person name="Brambilla E."/>
            <person name="Klenk H.-P."/>
            <person name="Eisen J.A."/>
        </authorList>
    </citation>
    <scope>NUCLEOTIDE SEQUENCE [LARGE SCALE GENOMIC DNA]</scope>
    <source>
        <strain evidence="3">ATCC 49424 / DSM 5305 / JCM 21570 / NBRC 103401 / IFAM 1448</strain>
    </source>
</reference>
<evidence type="ECO:0000313" key="2">
    <source>
        <dbReference type="EMBL" id="ADY58116.1"/>
    </source>
</evidence>
<keyword evidence="1" id="KW-0812">Transmembrane</keyword>
<feature type="transmembrane region" description="Helical" evidence="1">
    <location>
        <begin position="21"/>
        <end position="43"/>
    </location>
</feature>
<dbReference type="STRING" id="756272.Plabr_0489"/>
<accession>F0SSA5</accession>
<gene>
    <name evidence="2" type="ordered locus">Plabr_0489</name>
</gene>
<dbReference type="AlphaFoldDB" id="F0SSA5"/>
<protein>
    <recommendedName>
        <fullName evidence="4">DUF2752 domain-containing protein</fullName>
    </recommendedName>
</protein>
<evidence type="ECO:0008006" key="4">
    <source>
        <dbReference type="Google" id="ProtNLM"/>
    </source>
</evidence>
<dbReference type="HOGENOM" id="CLU_142851_0_0_0"/>
<dbReference type="eggNOG" id="ENOG50334NN">
    <property type="taxonomic scope" value="Bacteria"/>
</dbReference>
<evidence type="ECO:0000256" key="1">
    <source>
        <dbReference type="SAM" id="Phobius"/>
    </source>
</evidence>
<dbReference type="Proteomes" id="UP000006860">
    <property type="component" value="Chromosome"/>
</dbReference>
<dbReference type="EMBL" id="CP002546">
    <property type="protein sequence ID" value="ADY58116.1"/>
    <property type="molecule type" value="Genomic_DNA"/>
</dbReference>
<feature type="transmembrane region" description="Helical" evidence="1">
    <location>
        <begin position="87"/>
        <end position="106"/>
    </location>
</feature>
<keyword evidence="1" id="KW-1133">Transmembrane helix</keyword>
<dbReference type="InterPro" id="IPR021215">
    <property type="entry name" value="DUF2752"/>
</dbReference>
<keyword evidence="3" id="KW-1185">Reference proteome</keyword>
<dbReference type="KEGG" id="pbs:Plabr_0489"/>
<keyword evidence="1" id="KW-0472">Membrane</keyword>
<name>F0SSA5_RUBBR</name>
<proteinExistence type="predicted"/>